<reference evidence="2" key="1">
    <citation type="journal article" date="2011" name="PLoS Genet.">
        <title>Genomic analysis of the necrotrophic fungal pathogens Sclerotinia sclerotiorum and Botrytis cinerea.</title>
        <authorList>
            <person name="Amselem J."/>
            <person name="Cuomo C.A."/>
            <person name="van Kan J.A."/>
            <person name="Viaud M."/>
            <person name="Benito E.P."/>
            <person name="Couloux A."/>
            <person name="Coutinho P.M."/>
            <person name="de Vries R.P."/>
            <person name="Dyer P.S."/>
            <person name="Fillinger S."/>
            <person name="Fournier E."/>
            <person name="Gout L."/>
            <person name="Hahn M."/>
            <person name="Kohn L."/>
            <person name="Lapalu N."/>
            <person name="Plummer K.M."/>
            <person name="Pradier J.M."/>
            <person name="Quevillon E."/>
            <person name="Sharon A."/>
            <person name="Simon A."/>
            <person name="ten Have A."/>
            <person name="Tudzynski B."/>
            <person name="Tudzynski P."/>
            <person name="Wincker P."/>
            <person name="Andrew M."/>
            <person name="Anthouard V."/>
            <person name="Beever R.E."/>
            <person name="Beffa R."/>
            <person name="Benoit I."/>
            <person name="Bouzid O."/>
            <person name="Brault B."/>
            <person name="Chen Z."/>
            <person name="Choquer M."/>
            <person name="Collemare J."/>
            <person name="Cotton P."/>
            <person name="Danchin E.G."/>
            <person name="Da Silva C."/>
            <person name="Gautier A."/>
            <person name="Giraud C."/>
            <person name="Giraud T."/>
            <person name="Gonzalez C."/>
            <person name="Grossetete S."/>
            <person name="Guldener U."/>
            <person name="Henrissat B."/>
            <person name="Howlett B.J."/>
            <person name="Kodira C."/>
            <person name="Kretschmer M."/>
            <person name="Lappartient A."/>
            <person name="Leroch M."/>
            <person name="Levis C."/>
            <person name="Mauceli E."/>
            <person name="Neuveglise C."/>
            <person name="Oeser B."/>
            <person name="Pearson M."/>
            <person name="Poulain J."/>
            <person name="Poussereau N."/>
            <person name="Quesneville H."/>
            <person name="Rascle C."/>
            <person name="Schumacher J."/>
            <person name="Segurens B."/>
            <person name="Sexton A."/>
            <person name="Silva E."/>
            <person name="Sirven C."/>
            <person name="Soanes D.M."/>
            <person name="Talbot N.J."/>
            <person name="Templeton M."/>
            <person name="Yandava C."/>
            <person name="Yarden O."/>
            <person name="Zeng Q."/>
            <person name="Rollins J.A."/>
            <person name="Lebrun M.H."/>
            <person name="Dickman M."/>
        </authorList>
    </citation>
    <scope>NUCLEOTIDE SEQUENCE [LARGE SCALE GENOMIC DNA]</scope>
    <source>
        <strain evidence="2">T4</strain>
    </source>
</reference>
<dbReference type="AlphaFoldDB" id="G2XWB1"/>
<evidence type="ECO:0000313" key="2">
    <source>
        <dbReference type="Proteomes" id="UP000008177"/>
    </source>
</evidence>
<dbReference type="HOGENOM" id="CLU_2978838_0_0_1"/>
<organism evidence="1 2">
    <name type="scientific">Botryotinia fuckeliana (strain T4)</name>
    <name type="common">Noble rot fungus</name>
    <name type="synonym">Botrytis cinerea</name>
    <dbReference type="NCBI Taxonomy" id="999810"/>
    <lineage>
        <taxon>Eukaryota</taxon>
        <taxon>Fungi</taxon>
        <taxon>Dikarya</taxon>
        <taxon>Ascomycota</taxon>
        <taxon>Pezizomycotina</taxon>
        <taxon>Leotiomycetes</taxon>
        <taxon>Helotiales</taxon>
        <taxon>Sclerotiniaceae</taxon>
        <taxon>Botrytis</taxon>
    </lineage>
</organism>
<accession>G2XWB1</accession>
<sequence>METVVSIYSVQKKQTGYRNSYDKTYNASPPLPPHKIQKTILKHYNSAGYNDSFHKIGY</sequence>
<dbReference type="EMBL" id="FQ790271">
    <property type="protein sequence ID" value="CCD44781.1"/>
    <property type="molecule type" value="Genomic_DNA"/>
</dbReference>
<protein>
    <submittedName>
        <fullName evidence="1">Uncharacterized protein</fullName>
    </submittedName>
</protein>
<dbReference type="InParanoid" id="G2XWB1"/>
<evidence type="ECO:0000313" key="1">
    <source>
        <dbReference type="EMBL" id="CCD44781.1"/>
    </source>
</evidence>
<proteinExistence type="predicted"/>
<name>G2XWB1_BOTF4</name>
<dbReference type="Proteomes" id="UP000008177">
    <property type="component" value="Unplaced contigs"/>
</dbReference>
<gene>
    <name evidence="1" type="ORF">BofuT4_uP056820.1</name>
</gene>